<evidence type="ECO:0000256" key="4">
    <source>
        <dbReference type="ARBA" id="ARBA00023172"/>
    </source>
</evidence>
<sequence length="303" mass="36106">MGCNMSFEQLLCLFFLERNHRPATRRSYQNVIVQIIKFYPNKEPEQLSKFDLLEWRKHCLGKMTPITWNSYVRHLKAIFNYAIDNELFEYPKNLFKGLMVRPDKPKKKLLTERQIHFLEISLENEEKLPHYLQPAYFTKALIYTLRYTAIRQSQLLQLKISDIDMTSKIINIRAETNKNHEHHEIPISDKLYPYLKRLILELRARSVTSDEQLFNINRFSLVTTSRNKNMTEGQLVHFFRHISKFIGFRVTSHRFRHTTATEVLKQSGDIYAVKQLLGHKDLTVTLTYIHNDPEMLRKHVNSL</sequence>
<dbReference type="InterPro" id="IPR050090">
    <property type="entry name" value="Tyrosine_recombinase_XerCD"/>
</dbReference>
<dbReference type="InterPro" id="IPR013762">
    <property type="entry name" value="Integrase-like_cat_sf"/>
</dbReference>
<feature type="domain" description="Core-binding (CB)" evidence="7">
    <location>
        <begin position="1"/>
        <end position="83"/>
    </location>
</feature>
<evidence type="ECO:0000256" key="1">
    <source>
        <dbReference type="ARBA" id="ARBA00008857"/>
    </source>
</evidence>
<dbReference type="PROSITE" id="PS51898">
    <property type="entry name" value="TYR_RECOMBINASE"/>
    <property type="match status" value="1"/>
</dbReference>
<evidence type="ECO:0000259" key="6">
    <source>
        <dbReference type="PROSITE" id="PS51898"/>
    </source>
</evidence>
<dbReference type="InterPro" id="IPR002104">
    <property type="entry name" value="Integrase_catalytic"/>
</dbReference>
<dbReference type="AlphaFoldDB" id="A0A894T742"/>
<evidence type="ECO:0000259" key="7">
    <source>
        <dbReference type="PROSITE" id="PS51900"/>
    </source>
</evidence>
<dbReference type="Pfam" id="PF00589">
    <property type="entry name" value="Phage_integrase"/>
    <property type="match status" value="1"/>
</dbReference>
<dbReference type="GO" id="GO:0006310">
    <property type="term" value="P:DNA recombination"/>
    <property type="evidence" value="ECO:0007669"/>
    <property type="project" value="UniProtKB-KW"/>
</dbReference>
<accession>A0A894T742</accession>
<keyword evidence="3 5" id="KW-0238">DNA-binding</keyword>
<dbReference type="PANTHER" id="PTHR30349:SF64">
    <property type="entry name" value="PROPHAGE INTEGRASE INTD-RELATED"/>
    <property type="match status" value="1"/>
</dbReference>
<evidence type="ECO:0000256" key="5">
    <source>
        <dbReference type="PROSITE-ProRule" id="PRU01248"/>
    </source>
</evidence>
<dbReference type="EMBL" id="MW030510">
    <property type="protein sequence ID" value="QRX38476.1"/>
    <property type="molecule type" value="Genomic_DNA"/>
</dbReference>
<feature type="domain" description="Tyr recombinase" evidence="6">
    <location>
        <begin position="104"/>
        <end position="301"/>
    </location>
</feature>
<evidence type="ECO:0000256" key="3">
    <source>
        <dbReference type="ARBA" id="ARBA00023125"/>
    </source>
</evidence>
<dbReference type="SUPFAM" id="SSF56349">
    <property type="entry name" value="DNA breaking-rejoining enzymes"/>
    <property type="match status" value="1"/>
</dbReference>
<proteinExistence type="inferred from homology"/>
<dbReference type="InterPro" id="IPR010998">
    <property type="entry name" value="Integrase_recombinase_N"/>
</dbReference>
<keyword evidence="2" id="KW-0229">DNA integration</keyword>
<dbReference type="PROSITE" id="PS51900">
    <property type="entry name" value="CB"/>
    <property type="match status" value="1"/>
</dbReference>
<comment type="similarity">
    <text evidence="1">Belongs to the 'phage' integrase family.</text>
</comment>
<dbReference type="PANTHER" id="PTHR30349">
    <property type="entry name" value="PHAGE INTEGRASE-RELATED"/>
    <property type="match status" value="1"/>
</dbReference>
<dbReference type="GO" id="GO:0003677">
    <property type="term" value="F:DNA binding"/>
    <property type="evidence" value="ECO:0007669"/>
    <property type="project" value="UniProtKB-UniRule"/>
</dbReference>
<dbReference type="Gene3D" id="1.10.443.10">
    <property type="entry name" value="Intergrase catalytic core"/>
    <property type="match status" value="1"/>
</dbReference>
<organism evidence="8">
    <name type="scientific">Actinobacillus sp</name>
    <dbReference type="NCBI Taxonomy" id="41114"/>
    <lineage>
        <taxon>Bacteria</taxon>
        <taxon>Pseudomonadati</taxon>
        <taxon>Pseudomonadota</taxon>
        <taxon>Gammaproteobacteria</taxon>
        <taxon>Pasteurellales</taxon>
        <taxon>Pasteurellaceae</taxon>
        <taxon>Actinobacillus</taxon>
    </lineage>
</organism>
<dbReference type="InterPro" id="IPR011010">
    <property type="entry name" value="DNA_brk_join_enz"/>
</dbReference>
<protein>
    <submittedName>
        <fullName evidence="8">XerD</fullName>
    </submittedName>
</protein>
<keyword evidence="4" id="KW-0233">DNA recombination</keyword>
<dbReference type="GO" id="GO:0015074">
    <property type="term" value="P:DNA integration"/>
    <property type="evidence" value="ECO:0007669"/>
    <property type="project" value="UniProtKB-KW"/>
</dbReference>
<evidence type="ECO:0000313" key="8">
    <source>
        <dbReference type="EMBL" id="QRX38476.1"/>
    </source>
</evidence>
<dbReference type="Gene3D" id="1.10.150.130">
    <property type="match status" value="1"/>
</dbReference>
<reference evidence="8" key="1">
    <citation type="journal article" name="Vet. Microbiol.">
        <title>Identification of mcr-1 and a novel chloramphenicol resistance gene catT on an integrative and conjugative element in an Actinobacillus strain of swine origin.</title>
        <authorList>
            <person name="Gao Y."/>
            <person name="Xia L."/>
            <person name="Pan R."/>
            <person name="Xuan H."/>
            <person name="Guo H."/>
            <person name="Song Q."/>
            <person name="Wei J."/>
            <person name="Shao D."/>
            <person name="Liu K."/>
            <person name="Li Z."/>
            <person name="Qiu Y."/>
            <person name="Ma Z."/>
            <person name="Li B."/>
        </authorList>
    </citation>
    <scope>NUCLEOTIDE SEQUENCE</scope>
    <source>
        <strain evidence="8">GY-402</strain>
    </source>
</reference>
<dbReference type="CDD" id="cd00397">
    <property type="entry name" value="DNA_BRE_C"/>
    <property type="match status" value="1"/>
</dbReference>
<dbReference type="InterPro" id="IPR044068">
    <property type="entry name" value="CB"/>
</dbReference>
<evidence type="ECO:0000256" key="2">
    <source>
        <dbReference type="ARBA" id="ARBA00022908"/>
    </source>
</evidence>
<name>A0A894T742_9PAST</name>